<dbReference type="GO" id="GO:0140956">
    <property type="term" value="F:histone H3K79 trimethyltransferase activity"/>
    <property type="evidence" value="ECO:0007669"/>
    <property type="project" value="UniProtKB-EC"/>
</dbReference>
<dbReference type="AlphaFoldDB" id="A0A8D9EKB6"/>
<dbReference type="InterPro" id="IPR030445">
    <property type="entry name" value="H3-K79_meTrfase"/>
</dbReference>
<dbReference type="Gene3D" id="3.40.50.150">
    <property type="entry name" value="Vaccinia Virus protein VP39"/>
    <property type="match status" value="1"/>
</dbReference>
<evidence type="ECO:0000256" key="8">
    <source>
        <dbReference type="ARBA" id="ARBA00023242"/>
    </source>
</evidence>
<dbReference type="PANTHER" id="PTHR21451">
    <property type="entry name" value="HISTONE H3 METHYLTRANSFERASE"/>
    <property type="match status" value="1"/>
</dbReference>
<dbReference type="InterPro" id="IPR025789">
    <property type="entry name" value="DOT1_dom"/>
</dbReference>
<dbReference type="GO" id="GO:0006281">
    <property type="term" value="P:DNA repair"/>
    <property type="evidence" value="ECO:0007669"/>
    <property type="project" value="TreeGrafter"/>
</dbReference>
<dbReference type="Pfam" id="PF08123">
    <property type="entry name" value="DOT1"/>
    <property type="match status" value="1"/>
</dbReference>
<dbReference type="PROSITE" id="PS51569">
    <property type="entry name" value="DOT1"/>
    <property type="match status" value="1"/>
</dbReference>
<keyword evidence="5 11" id="KW-0808">Transferase</keyword>
<evidence type="ECO:0000256" key="2">
    <source>
        <dbReference type="ARBA" id="ARBA00012190"/>
    </source>
</evidence>
<comment type="subcellular location">
    <subcellularLocation>
        <location evidence="1 11">Nucleus</location>
    </subcellularLocation>
</comment>
<dbReference type="Gene3D" id="1.10.260.60">
    <property type="match status" value="1"/>
</dbReference>
<evidence type="ECO:0000256" key="4">
    <source>
        <dbReference type="ARBA" id="ARBA00022603"/>
    </source>
</evidence>
<keyword evidence="8 11" id="KW-0539">Nucleus</keyword>
<keyword evidence="7 11" id="KW-0156">Chromatin regulator</keyword>
<keyword evidence="6 11" id="KW-0949">S-adenosyl-L-methionine</keyword>
<evidence type="ECO:0000256" key="1">
    <source>
        <dbReference type="ARBA" id="ARBA00004123"/>
    </source>
</evidence>
<evidence type="ECO:0000313" key="13">
    <source>
        <dbReference type="EMBL" id="CAG6754905.1"/>
    </source>
</evidence>
<sequence>MLSDRKMELTLHSPVGAEAAVYQWPLLSGRGSDKHDGALEIVETIRWVMEDFPELKLPLENNILSNCDTKNFDSMKKLCDKFNRAIDTMVQLNKGLHKPDFPSRGLLRHIIQQTYNQSVIEPEKLNVYQPFSPFVYGETSYDLICRMIDQINATPDDVFVDLGSGVGQVVLQMAAATQCKICWGVEKADLPSKYAEVGTERSLILIFVI</sequence>
<evidence type="ECO:0000256" key="9">
    <source>
        <dbReference type="ARBA" id="ARBA00029821"/>
    </source>
</evidence>
<reference evidence="13" key="1">
    <citation type="submission" date="2021-05" db="EMBL/GenBank/DDBJ databases">
        <authorList>
            <person name="Alioto T."/>
            <person name="Alioto T."/>
            <person name="Gomez Garrido J."/>
        </authorList>
    </citation>
    <scope>NUCLEOTIDE SEQUENCE</scope>
</reference>
<organism evidence="13">
    <name type="scientific">Cacopsylla melanoneura</name>
    <dbReference type="NCBI Taxonomy" id="428564"/>
    <lineage>
        <taxon>Eukaryota</taxon>
        <taxon>Metazoa</taxon>
        <taxon>Ecdysozoa</taxon>
        <taxon>Arthropoda</taxon>
        <taxon>Hexapoda</taxon>
        <taxon>Insecta</taxon>
        <taxon>Pterygota</taxon>
        <taxon>Neoptera</taxon>
        <taxon>Paraneoptera</taxon>
        <taxon>Hemiptera</taxon>
        <taxon>Sternorrhyncha</taxon>
        <taxon>Psylloidea</taxon>
        <taxon>Psyllidae</taxon>
        <taxon>Psyllinae</taxon>
        <taxon>Cacopsylla</taxon>
    </lineage>
</organism>
<dbReference type="InterPro" id="IPR029063">
    <property type="entry name" value="SAM-dependent_MTases_sf"/>
</dbReference>
<comment type="similarity">
    <text evidence="11">Belongs to the class I-like SAM-binding methyltransferase superfamily. DOT1 family.</text>
</comment>
<name>A0A8D9EKB6_9HEMI</name>
<dbReference type="GO" id="GO:0035097">
    <property type="term" value="C:histone methyltransferase complex"/>
    <property type="evidence" value="ECO:0007669"/>
    <property type="project" value="UniProtKB-ARBA"/>
</dbReference>
<dbReference type="EMBL" id="HBUF01540597">
    <property type="protein sequence ID" value="CAG6754905.1"/>
    <property type="molecule type" value="Transcribed_RNA"/>
</dbReference>
<evidence type="ECO:0000256" key="11">
    <source>
        <dbReference type="RuleBase" id="RU271113"/>
    </source>
</evidence>
<evidence type="ECO:0000256" key="5">
    <source>
        <dbReference type="ARBA" id="ARBA00022679"/>
    </source>
</evidence>
<dbReference type="EC" id="2.1.1.360" evidence="2 11"/>
<evidence type="ECO:0000259" key="12">
    <source>
        <dbReference type="PROSITE" id="PS51569"/>
    </source>
</evidence>
<accession>A0A8D9EKB6</accession>
<dbReference type="EMBL" id="HBUF01197679">
    <property type="protein sequence ID" value="CAG6660683.1"/>
    <property type="molecule type" value="Transcribed_RNA"/>
</dbReference>
<comment type="miscellaneous">
    <text evidence="11">In contrast to other lysine histone methyltransferases, it does not contain a SET domain, suggesting the existence of another mechanism for methylation of lysine residues of histones.</text>
</comment>
<dbReference type="FunFam" id="3.40.50.150:FF:000033">
    <property type="entry name" value="Histone-lysine N-methyltransferase, H3 lysine-79 specific"/>
    <property type="match status" value="1"/>
</dbReference>
<dbReference type="PANTHER" id="PTHR21451:SF0">
    <property type="entry name" value="HISTONE-LYSINE N-METHYLTRANSFERASE, H3 LYSINE-79 SPECIFIC"/>
    <property type="match status" value="1"/>
</dbReference>
<keyword evidence="4 11" id="KW-0489">Methyltransferase</keyword>
<evidence type="ECO:0000256" key="6">
    <source>
        <dbReference type="ARBA" id="ARBA00022691"/>
    </source>
</evidence>
<dbReference type="FunFam" id="1.10.260.60:FF:000001">
    <property type="entry name" value="Histone-lysine N-methyltransferase, H3 lysine-79 specific"/>
    <property type="match status" value="1"/>
</dbReference>
<dbReference type="SUPFAM" id="SSF53335">
    <property type="entry name" value="S-adenosyl-L-methionine-dependent methyltransferases"/>
    <property type="match status" value="1"/>
</dbReference>
<dbReference type="GO" id="GO:0000077">
    <property type="term" value="P:DNA damage checkpoint signaling"/>
    <property type="evidence" value="ECO:0007669"/>
    <property type="project" value="TreeGrafter"/>
</dbReference>
<comment type="function">
    <text evidence="11">Histone methyltransferase that specifically trimethylates histone H3 to form H3K79me3. This methylation is required for telomere silencing and for the pachytene checkpoint during the meiotic cell cycle by allowing the recruitment of RAD9 to double strand breaks. Nucleosomes are preferred as substrate compared to free histone.</text>
</comment>
<proteinExistence type="inferred from homology"/>
<comment type="catalytic activity">
    <reaction evidence="10 11">
        <text>L-lysyl(79)-[histone H3] + 3 S-adenosyl-L-methionine = N(6),N(6),N(6)-trimethyl-L-lysyl(79)-[histone H3] + 3 S-adenosyl-L-homocysteine + 3 H(+)</text>
        <dbReference type="Rhea" id="RHEA:60328"/>
        <dbReference type="Rhea" id="RHEA-COMP:15549"/>
        <dbReference type="Rhea" id="RHEA-COMP:15552"/>
        <dbReference type="ChEBI" id="CHEBI:15378"/>
        <dbReference type="ChEBI" id="CHEBI:29969"/>
        <dbReference type="ChEBI" id="CHEBI:57856"/>
        <dbReference type="ChEBI" id="CHEBI:59789"/>
        <dbReference type="ChEBI" id="CHEBI:61961"/>
        <dbReference type="EC" id="2.1.1.360"/>
    </reaction>
</comment>
<protein>
    <recommendedName>
        <fullName evidence="3 11">Histone-lysine N-methyltransferase, H3 lysine-79 specific</fullName>
        <ecNumber evidence="2 11">2.1.1.360</ecNumber>
    </recommendedName>
    <alternativeName>
        <fullName evidence="9 11">Histone H3-K79 methyltransferase</fullName>
    </alternativeName>
</protein>
<evidence type="ECO:0000256" key="7">
    <source>
        <dbReference type="ARBA" id="ARBA00022853"/>
    </source>
</evidence>
<evidence type="ECO:0000256" key="10">
    <source>
        <dbReference type="ARBA" id="ARBA00047770"/>
    </source>
</evidence>
<feature type="domain" description="DOT1" evidence="12">
    <location>
        <begin position="18"/>
        <end position="209"/>
    </location>
</feature>
<evidence type="ECO:0000256" key="3">
    <source>
        <dbReference type="ARBA" id="ARBA00020987"/>
    </source>
</evidence>
<dbReference type="GO" id="GO:0032259">
    <property type="term" value="P:methylation"/>
    <property type="evidence" value="ECO:0007669"/>
    <property type="project" value="UniProtKB-KW"/>
</dbReference>